<feature type="transmembrane region" description="Helical" evidence="6">
    <location>
        <begin position="391"/>
        <end position="414"/>
    </location>
</feature>
<dbReference type="STRING" id="1855912.LuPra_05576"/>
<keyword evidence="4 6" id="KW-1133">Transmembrane helix</keyword>
<evidence type="ECO:0000313" key="9">
    <source>
        <dbReference type="Proteomes" id="UP000076079"/>
    </source>
</evidence>
<name>A0A143PVW0_LUTPR</name>
<feature type="transmembrane region" description="Helical" evidence="6">
    <location>
        <begin position="712"/>
        <end position="733"/>
    </location>
</feature>
<dbReference type="KEGG" id="abac:LuPra_05576"/>
<evidence type="ECO:0000256" key="5">
    <source>
        <dbReference type="ARBA" id="ARBA00023136"/>
    </source>
</evidence>
<dbReference type="EMBL" id="CP015136">
    <property type="protein sequence ID" value="AMY12303.1"/>
    <property type="molecule type" value="Genomic_DNA"/>
</dbReference>
<comment type="subcellular location">
    <subcellularLocation>
        <location evidence="1">Cell membrane</location>
        <topology evidence="1">Multi-pass membrane protein</topology>
    </subcellularLocation>
</comment>
<dbReference type="GO" id="GO:0005886">
    <property type="term" value="C:plasma membrane"/>
    <property type="evidence" value="ECO:0007669"/>
    <property type="project" value="UniProtKB-SubCell"/>
</dbReference>
<evidence type="ECO:0000259" key="7">
    <source>
        <dbReference type="PROSITE" id="PS50156"/>
    </source>
</evidence>
<feature type="transmembrane region" description="Helical" evidence="6">
    <location>
        <begin position="266"/>
        <end position="285"/>
    </location>
</feature>
<proteinExistence type="predicted"/>
<evidence type="ECO:0000256" key="4">
    <source>
        <dbReference type="ARBA" id="ARBA00022989"/>
    </source>
</evidence>
<dbReference type="SUPFAM" id="SSF82866">
    <property type="entry name" value="Multidrug efflux transporter AcrB transmembrane domain"/>
    <property type="match status" value="2"/>
</dbReference>
<dbReference type="PANTHER" id="PTHR33406">
    <property type="entry name" value="MEMBRANE PROTEIN MJ1562-RELATED"/>
    <property type="match status" value="1"/>
</dbReference>
<dbReference type="Gene3D" id="1.20.1640.10">
    <property type="entry name" value="Multidrug efflux transporter AcrB transmembrane domain"/>
    <property type="match status" value="2"/>
</dbReference>
<dbReference type="AlphaFoldDB" id="A0A143PVW0"/>
<dbReference type="InterPro" id="IPR004869">
    <property type="entry name" value="MMPL_dom"/>
</dbReference>
<feature type="domain" description="SSD" evidence="7">
    <location>
        <begin position="289"/>
        <end position="416"/>
    </location>
</feature>
<keyword evidence="3 6" id="KW-0812">Transmembrane</keyword>
<dbReference type="InterPro" id="IPR050545">
    <property type="entry name" value="Mycobact_MmpL"/>
</dbReference>
<dbReference type="PANTHER" id="PTHR33406:SF13">
    <property type="entry name" value="MEMBRANE PROTEIN YDFJ"/>
    <property type="match status" value="1"/>
</dbReference>
<reference evidence="8 9" key="1">
    <citation type="journal article" date="2016" name="Genome Announc.">
        <title>First Complete Genome Sequence of a Subdivision 6 Acidobacterium Strain.</title>
        <authorList>
            <person name="Huang S."/>
            <person name="Vieira S."/>
            <person name="Bunk B."/>
            <person name="Riedel T."/>
            <person name="Sproer C."/>
            <person name="Overmann J."/>
        </authorList>
    </citation>
    <scope>NUCLEOTIDE SEQUENCE [LARGE SCALE GENOMIC DNA]</scope>
    <source>
        <strain evidence="9">DSM 100886 HEG_-6_39</strain>
    </source>
</reference>
<gene>
    <name evidence="8" type="ORF">LuPra_05576</name>
</gene>
<feature type="transmembrane region" description="Helical" evidence="6">
    <location>
        <begin position="753"/>
        <end position="773"/>
    </location>
</feature>
<feature type="transmembrane region" description="Helical" evidence="6">
    <location>
        <begin position="290"/>
        <end position="312"/>
    </location>
</feature>
<dbReference type="PROSITE" id="PS50156">
    <property type="entry name" value="SSD"/>
    <property type="match status" value="1"/>
</dbReference>
<evidence type="ECO:0000256" key="3">
    <source>
        <dbReference type="ARBA" id="ARBA00022692"/>
    </source>
</evidence>
<feature type="transmembrane region" description="Helical" evidence="6">
    <location>
        <begin position="779"/>
        <end position="804"/>
    </location>
</feature>
<dbReference type="Pfam" id="PF03176">
    <property type="entry name" value="MMPL"/>
    <property type="match status" value="1"/>
</dbReference>
<keyword evidence="2" id="KW-1003">Cell membrane</keyword>
<feature type="transmembrane region" description="Helical" evidence="6">
    <location>
        <begin position="318"/>
        <end position="342"/>
    </location>
</feature>
<organism evidence="8 9">
    <name type="scientific">Luteitalea pratensis</name>
    <dbReference type="NCBI Taxonomy" id="1855912"/>
    <lineage>
        <taxon>Bacteria</taxon>
        <taxon>Pseudomonadati</taxon>
        <taxon>Acidobacteriota</taxon>
        <taxon>Vicinamibacteria</taxon>
        <taxon>Vicinamibacterales</taxon>
        <taxon>Vicinamibacteraceae</taxon>
        <taxon>Luteitalea</taxon>
    </lineage>
</organism>
<keyword evidence="5 6" id="KW-0472">Membrane</keyword>
<feature type="transmembrane region" description="Helical" evidence="6">
    <location>
        <begin position="660"/>
        <end position="679"/>
    </location>
</feature>
<protein>
    <submittedName>
        <fullName evidence="8">Efflux transporter, putative, hydrophobe/amphiphile efflux-3 (HAE3) family</fullName>
    </submittedName>
</protein>
<reference evidence="9" key="2">
    <citation type="submission" date="2016-04" db="EMBL/GenBank/DDBJ databases">
        <title>First Complete Genome Sequence of a Subdivision 6 Acidobacterium.</title>
        <authorList>
            <person name="Huang S."/>
            <person name="Vieira S."/>
            <person name="Bunk B."/>
            <person name="Riedel T."/>
            <person name="Sproeer C."/>
            <person name="Overmann J."/>
        </authorList>
    </citation>
    <scope>NUCLEOTIDE SEQUENCE [LARGE SCALE GENOMIC DNA]</scope>
    <source>
        <strain evidence="9">DSM 100886 HEG_-6_39</strain>
    </source>
</reference>
<feature type="transmembrane region" description="Helical" evidence="6">
    <location>
        <begin position="686"/>
        <end position="706"/>
    </location>
</feature>
<feature type="transmembrane region" description="Helical" evidence="6">
    <location>
        <begin position="362"/>
        <end position="385"/>
    </location>
</feature>
<accession>A0A143PVW0</accession>
<evidence type="ECO:0000256" key="6">
    <source>
        <dbReference type="SAM" id="Phobius"/>
    </source>
</evidence>
<dbReference type="Proteomes" id="UP000076079">
    <property type="component" value="Chromosome"/>
</dbReference>
<evidence type="ECO:0000256" key="1">
    <source>
        <dbReference type="ARBA" id="ARBA00004651"/>
    </source>
</evidence>
<evidence type="ECO:0000313" key="8">
    <source>
        <dbReference type="EMBL" id="AMY12303.1"/>
    </source>
</evidence>
<keyword evidence="9" id="KW-1185">Reference proteome</keyword>
<dbReference type="InterPro" id="IPR000731">
    <property type="entry name" value="SSD"/>
</dbReference>
<sequence length="809" mass="85315">MTGARARRGLVLVLAAALTIASLVPVLRIRFGTDVLQLMPRESGAVDAFETYLERFGSLDTLYVFVEAPSDGAIADYRDYVDALADGFRALPDVTRVDTGRLDASRDWAYLTDRQLLLLDDAGFAEALARMTPERVPAQVARTRELLALPAPGVKAMAQRDPLGWFELTSARLQGAAGVLRIDPSSTDGYVTPDGRAQLLVVHPTQPPFDTAYARLLIADVAGAEARVRAKFAPQWADEDLSPPRTDVAGGHRTAIETESLMRGEAASNTLWSMVGVLALLYLAFRNAWLVLFGTLPILLGTLVTLALHQVAGVQLSAAATGASAMLFGLGDDGLVLLFVAYRDRLARGLSPIDAVRDLGGIGVSVLLGAVTTAATFLGLSFMSFPSLQQLGIVVGVGMLLTVFFTLTVLVAGLPGRAWVERSRDLSMPGLGPWVDRHRREILALAIAISLPLGWGLTKLHVDPRVERLRPVTAGLALETEITERFGLARDVYLVLSRGAALEPLLEAHEALDGRLGTTEGLAHVGPTVVLPSQTVQAARRSQLVATPDERAVADAVDAAGDAQGFVAGTFTPFRERLGRVLDPAQALTLDGLQGHGLGDIVGRFVRRDGPDYLVATYATAATPAALSALHTAIAPDARLTLTGLPMVNAALGARFPRELAAGIGAGALVVLFLIWLEFRKVGPTLLALIPTICGIIWGLGALGWAGVVLDLFSVFAILMFLGIGVDYGIHLLHPTLDGHAGISETLSLVGPALLLAGGTTIVGFGALVWSAYGPLHSLGLVSVATITSALLASVLVLPAVVLARGRTP</sequence>
<evidence type="ECO:0000256" key="2">
    <source>
        <dbReference type="ARBA" id="ARBA00022475"/>
    </source>
</evidence>